<gene>
    <name evidence="8" type="ORF">GCM10008098_28440</name>
</gene>
<evidence type="ECO:0000313" key="9">
    <source>
        <dbReference type="Proteomes" id="UP000621898"/>
    </source>
</evidence>
<evidence type="ECO:0000256" key="5">
    <source>
        <dbReference type="ARBA" id="ARBA00023136"/>
    </source>
</evidence>
<dbReference type="RefSeq" id="WP_189442174.1">
    <property type="nucleotide sequence ID" value="NZ_BMXT01000004.1"/>
</dbReference>
<feature type="transmembrane region" description="Helical" evidence="6">
    <location>
        <begin position="273"/>
        <end position="290"/>
    </location>
</feature>
<evidence type="ECO:0000256" key="3">
    <source>
        <dbReference type="ARBA" id="ARBA00022692"/>
    </source>
</evidence>
<evidence type="ECO:0000256" key="2">
    <source>
        <dbReference type="ARBA" id="ARBA00022475"/>
    </source>
</evidence>
<keyword evidence="3 6" id="KW-0812">Transmembrane</keyword>
<comment type="caution">
    <text evidence="8">The sequence shown here is derived from an EMBL/GenBank/DDBJ whole genome shotgun (WGS) entry which is preliminary data.</text>
</comment>
<feature type="transmembrane region" description="Helical" evidence="6">
    <location>
        <begin position="76"/>
        <end position="96"/>
    </location>
</feature>
<feature type="transmembrane region" description="Helical" evidence="6">
    <location>
        <begin position="32"/>
        <end position="49"/>
    </location>
</feature>
<evidence type="ECO:0000256" key="4">
    <source>
        <dbReference type="ARBA" id="ARBA00022989"/>
    </source>
</evidence>
<evidence type="ECO:0000259" key="7">
    <source>
        <dbReference type="Pfam" id="PF05231"/>
    </source>
</evidence>
<sequence length="550" mass="60546">MSHGIRWSVWLRHGAVALCYALGYALLRQVSWSHWVLFTGYRLSVLLLVPYRYWPALVIGEIGPLAYVSLSCLESFGWVWSSLMLVPPIALAMPVVKACRDRLSMIPARGPVRMGAVLICTLVISGLWSLMNLAALSVVKTPSNYPPIDYGVAAAQYFIGNYLGILTLVPLVLMVWEGRAKRAASWRVTIENALRGRLAIESVAFVLPALALLVWIGLEASSVGSRQVAQMLMFLPVIWLALRHGWHGAAVGGAVASIAVVVTMPELRDTSTLQAEVFVAFATTSMLLFGSRIAQLHQQKGHGGEPAEKSLDLARRIQAQCEAQLRQTSLGIELISETVHATEEMMFERLRQFRPQVDSRELRRRTTVTREQLFQLADGLNPVTLREQGLAAALRHGGIARALNSHRIGYWCRARGGVDQLSHPMQLALHRLVCEVVTHLCAAHSVGDLTVHLRSGQHAGRRWAVVRIDALFSADSGLLVRGGPLLHRLAATGLGMDAIRDRAALYEGTIKVHTTAHGECISMMVYDDEADSLEQVVLVERTTPEIFSFS</sequence>
<keyword evidence="9" id="KW-1185">Reference proteome</keyword>
<organism evidence="8 9">
    <name type="scientific">Rhodanobacter panaciterrae</name>
    <dbReference type="NCBI Taxonomy" id="490572"/>
    <lineage>
        <taxon>Bacteria</taxon>
        <taxon>Pseudomonadati</taxon>
        <taxon>Pseudomonadota</taxon>
        <taxon>Gammaproteobacteria</taxon>
        <taxon>Lysobacterales</taxon>
        <taxon>Rhodanobacteraceae</taxon>
        <taxon>Rhodanobacter</taxon>
    </lineage>
</organism>
<accession>A0ABQ3A514</accession>
<keyword evidence="4 6" id="KW-1133">Transmembrane helix</keyword>
<feature type="transmembrane region" description="Helical" evidence="6">
    <location>
        <begin position="116"/>
        <end position="139"/>
    </location>
</feature>
<evidence type="ECO:0000256" key="1">
    <source>
        <dbReference type="ARBA" id="ARBA00004651"/>
    </source>
</evidence>
<keyword evidence="5 6" id="KW-0472">Membrane</keyword>
<dbReference type="Proteomes" id="UP000621898">
    <property type="component" value="Unassembled WGS sequence"/>
</dbReference>
<protein>
    <recommendedName>
        <fullName evidence="7">MASE1 domain-containing protein</fullName>
    </recommendedName>
</protein>
<feature type="transmembrane region" description="Helical" evidence="6">
    <location>
        <begin position="249"/>
        <end position="267"/>
    </location>
</feature>
<feature type="transmembrane region" description="Helical" evidence="6">
    <location>
        <begin position="7"/>
        <end position="26"/>
    </location>
</feature>
<dbReference type="InterPro" id="IPR007895">
    <property type="entry name" value="MASE1"/>
</dbReference>
<comment type="subcellular location">
    <subcellularLocation>
        <location evidence="1">Cell membrane</location>
        <topology evidence="1">Multi-pass membrane protein</topology>
    </subcellularLocation>
</comment>
<evidence type="ECO:0000313" key="8">
    <source>
        <dbReference type="EMBL" id="GGY33437.1"/>
    </source>
</evidence>
<evidence type="ECO:0000256" key="6">
    <source>
        <dbReference type="SAM" id="Phobius"/>
    </source>
</evidence>
<dbReference type="Pfam" id="PF05231">
    <property type="entry name" value="MASE1"/>
    <property type="match status" value="1"/>
</dbReference>
<feature type="transmembrane region" description="Helical" evidence="6">
    <location>
        <begin position="198"/>
        <end position="218"/>
    </location>
</feature>
<name>A0ABQ3A514_9GAMM</name>
<dbReference type="EMBL" id="BMXT01000004">
    <property type="protein sequence ID" value="GGY33437.1"/>
    <property type="molecule type" value="Genomic_DNA"/>
</dbReference>
<feature type="domain" description="MASE1" evidence="7">
    <location>
        <begin position="17"/>
        <end position="295"/>
    </location>
</feature>
<feature type="transmembrane region" description="Helical" evidence="6">
    <location>
        <begin position="159"/>
        <end position="177"/>
    </location>
</feature>
<proteinExistence type="predicted"/>
<keyword evidence="2" id="KW-1003">Cell membrane</keyword>
<reference evidence="9" key="1">
    <citation type="journal article" date="2019" name="Int. J. Syst. Evol. Microbiol.">
        <title>The Global Catalogue of Microorganisms (GCM) 10K type strain sequencing project: providing services to taxonomists for standard genome sequencing and annotation.</title>
        <authorList>
            <consortium name="The Broad Institute Genomics Platform"/>
            <consortium name="The Broad Institute Genome Sequencing Center for Infectious Disease"/>
            <person name="Wu L."/>
            <person name="Ma J."/>
        </authorList>
    </citation>
    <scope>NUCLEOTIDE SEQUENCE [LARGE SCALE GENOMIC DNA]</scope>
    <source>
        <strain evidence="9">KCTC 22232</strain>
    </source>
</reference>